<sequence length="285" mass="33359">MDEEKRLFGEIELIEDLVEKRFKEFKNFDIHSYPPYDHHFINHKNQKREPESTLAETIKKEWEMLEKNLPNSIFVRAYEERIDLMRAAIVGLEGTPYCHGLFFFDIFFPCSYPAKPPAIFYRSYNCDLNPHLAQNGKVSLNSDNWNPQQYHIMQVLISIQQQILIANPYNSDEGKSRKSNKEVFGLNCKAMLSILQFPPLQFKYLVEGFYRHRAHPILLIYRAEMKPEGDKITGQLFLKLVKAFEENGTYCGHHNSRVIKELVIRETSSLPQAEGGKDCSLFLLY</sequence>
<organism evidence="1 2">
    <name type="scientific">Melia azedarach</name>
    <name type="common">Chinaberry tree</name>
    <dbReference type="NCBI Taxonomy" id="155640"/>
    <lineage>
        <taxon>Eukaryota</taxon>
        <taxon>Viridiplantae</taxon>
        <taxon>Streptophyta</taxon>
        <taxon>Embryophyta</taxon>
        <taxon>Tracheophyta</taxon>
        <taxon>Spermatophyta</taxon>
        <taxon>Magnoliopsida</taxon>
        <taxon>eudicotyledons</taxon>
        <taxon>Gunneridae</taxon>
        <taxon>Pentapetalae</taxon>
        <taxon>rosids</taxon>
        <taxon>malvids</taxon>
        <taxon>Sapindales</taxon>
        <taxon>Meliaceae</taxon>
        <taxon>Melia</taxon>
    </lineage>
</organism>
<evidence type="ECO:0000313" key="1">
    <source>
        <dbReference type="EMBL" id="KAJ4727833.1"/>
    </source>
</evidence>
<dbReference type="EMBL" id="CM051394">
    <property type="protein sequence ID" value="KAJ4727833.1"/>
    <property type="molecule type" value="Genomic_DNA"/>
</dbReference>
<gene>
    <name evidence="1" type="ORF">OWV82_000871</name>
</gene>
<reference evidence="1 2" key="1">
    <citation type="journal article" date="2023" name="Science">
        <title>Complex scaffold remodeling in plant triterpene biosynthesis.</title>
        <authorList>
            <person name="De La Pena R."/>
            <person name="Hodgson H."/>
            <person name="Liu J.C."/>
            <person name="Stephenson M.J."/>
            <person name="Martin A.C."/>
            <person name="Owen C."/>
            <person name="Harkess A."/>
            <person name="Leebens-Mack J."/>
            <person name="Jimenez L.E."/>
            <person name="Osbourn A."/>
            <person name="Sattely E.S."/>
        </authorList>
    </citation>
    <scope>NUCLEOTIDE SEQUENCE [LARGE SCALE GENOMIC DNA]</scope>
    <source>
        <strain evidence="2">cv. JPN11</strain>
        <tissue evidence="1">Leaf</tissue>
    </source>
</reference>
<keyword evidence="2" id="KW-1185">Reference proteome</keyword>
<name>A0ACC1YWD2_MELAZ</name>
<accession>A0ACC1YWD2</accession>
<evidence type="ECO:0000313" key="2">
    <source>
        <dbReference type="Proteomes" id="UP001164539"/>
    </source>
</evidence>
<comment type="caution">
    <text evidence="1">The sequence shown here is derived from an EMBL/GenBank/DDBJ whole genome shotgun (WGS) entry which is preliminary data.</text>
</comment>
<protein>
    <submittedName>
        <fullName evidence="1">Ubiquitin-conjugating enzyme</fullName>
    </submittedName>
</protein>
<dbReference type="Proteomes" id="UP001164539">
    <property type="component" value="Chromosome 1"/>
</dbReference>
<proteinExistence type="predicted"/>